<dbReference type="InterPro" id="IPR036267">
    <property type="entry name" value="RuvA_C_sf"/>
</dbReference>
<keyword evidence="2 6" id="KW-0227">DNA damage</keyword>
<evidence type="ECO:0000259" key="7">
    <source>
        <dbReference type="SMART" id="SM00278"/>
    </source>
</evidence>
<dbReference type="HAMAP" id="MF_00031">
    <property type="entry name" value="DNA_HJ_migration_RuvA"/>
    <property type="match status" value="1"/>
</dbReference>
<name>A0A7C5HP36_9CHLB</name>
<feature type="region of interest" description="Domain I" evidence="6">
    <location>
        <begin position="1"/>
        <end position="64"/>
    </location>
</feature>
<dbReference type="Gene3D" id="1.10.150.20">
    <property type="entry name" value="5' to 3' exonuclease, C-terminal subdomain"/>
    <property type="match status" value="1"/>
</dbReference>
<dbReference type="Proteomes" id="UP000886058">
    <property type="component" value="Unassembled WGS sequence"/>
</dbReference>
<dbReference type="Gene3D" id="2.40.50.140">
    <property type="entry name" value="Nucleic acid-binding proteins"/>
    <property type="match status" value="1"/>
</dbReference>
<dbReference type="Pfam" id="PF01330">
    <property type="entry name" value="RuvA_N"/>
    <property type="match status" value="1"/>
</dbReference>
<dbReference type="InterPro" id="IPR003583">
    <property type="entry name" value="Hlx-hairpin-Hlx_DNA-bd_motif"/>
</dbReference>
<evidence type="ECO:0000256" key="6">
    <source>
        <dbReference type="HAMAP-Rule" id="MF_00031"/>
    </source>
</evidence>
<dbReference type="CDD" id="cd14332">
    <property type="entry name" value="UBA_RuvA_C"/>
    <property type="match status" value="1"/>
</dbReference>
<dbReference type="Pfam" id="PF14520">
    <property type="entry name" value="HHH_5"/>
    <property type="match status" value="1"/>
</dbReference>
<dbReference type="InterPro" id="IPR011114">
    <property type="entry name" value="RuvA_C"/>
</dbReference>
<dbReference type="GO" id="GO:0000400">
    <property type="term" value="F:four-way junction DNA binding"/>
    <property type="evidence" value="ECO:0007669"/>
    <property type="project" value="UniProtKB-UniRule"/>
</dbReference>
<comment type="similarity">
    <text evidence="6">Belongs to the RuvA family.</text>
</comment>
<organism evidence="8">
    <name type="scientific">Chlorobaculum parvum</name>
    <dbReference type="NCBI Taxonomy" id="274539"/>
    <lineage>
        <taxon>Bacteria</taxon>
        <taxon>Pseudomonadati</taxon>
        <taxon>Chlorobiota</taxon>
        <taxon>Chlorobiia</taxon>
        <taxon>Chlorobiales</taxon>
        <taxon>Chlorobiaceae</taxon>
        <taxon>Chlorobaculum</taxon>
    </lineage>
</organism>
<dbReference type="InterPro" id="IPR012340">
    <property type="entry name" value="NA-bd_OB-fold"/>
</dbReference>
<dbReference type="GO" id="GO:0005737">
    <property type="term" value="C:cytoplasm"/>
    <property type="evidence" value="ECO:0007669"/>
    <property type="project" value="UniProtKB-SubCell"/>
</dbReference>
<dbReference type="SMART" id="SM00278">
    <property type="entry name" value="HhH1"/>
    <property type="match status" value="2"/>
</dbReference>
<dbReference type="GO" id="GO:0005524">
    <property type="term" value="F:ATP binding"/>
    <property type="evidence" value="ECO:0007669"/>
    <property type="project" value="InterPro"/>
</dbReference>
<keyword evidence="4 6" id="KW-0233">DNA recombination</keyword>
<feature type="region of interest" description="Flexible linker" evidence="6">
    <location>
        <begin position="138"/>
        <end position="150"/>
    </location>
</feature>
<evidence type="ECO:0000256" key="5">
    <source>
        <dbReference type="ARBA" id="ARBA00023204"/>
    </source>
</evidence>
<evidence type="ECO:0000256" key="2">
    <source>
        <dbReference type="ARBA" id="ARBA00022763"/>
    </source>
</evidence>
<reference evidence="8" key="1">
    <citation type="journal article" date="2020" name="mSystems">
        <title>Genome- and Community-Level Interaction Insights into Carbon Utilization and Element Cycling Functions of Hydrothermarchaeota in Hydrothermal Sediment.</title>
        <authorList>
            <person name="Zhou Z."/>
            <person name="Liu Y."/>
            <person name="Xu W."/>
            <person name="Pan J."/>
            <person name="Luo Z.H."/>
            <person name="Li M."/>
        </authorList>
    </citation>
    <scope>NUCLEOTIDE SEQUENCE [LARGE SCALE GENOMIC DNA]</scope>
    <source>
        <strain evidence="8">HyVt-633</strain>
    </source>
</reference>
<dbReference type="GO" id="GO:0009379">
    <property type="term" value="C:Holliday junction helicase complex"/>
    <property type="evidence" value="ECO:0007669"/>
    <property type="project" value="InterPro"/>
</dbReference>
<evidence type="ECO:0000313" key="8">
    <source>
        <dbReference type="EMBL" id="HHE33100.1"/>
    </source>
</evidence>
<proteinExistence type="inferred from homology"/>
<protein>
    <recommendedName>
        <fullName evidence="6">Holliday junction branch migration complex subunit RuvA</fullName>
    </recommendedName>
</protein>
<dbReference type="InterPro" id="IPR000085">
    <property type="entry name" value="RuvA"/>
</dbReference>
<dbReference type="NCBIfam" id="TIGR00084">
    <property type="entry name" value="ruvA"/>
    <property type="match status" value="1"/>
</dbReference>
<keyword evidence="3 6" id="KW-0238">DNA-binding</keyword>
<dbReference type="Gene3D" id="1.10.8.10">
    <property type="entry name" value="DNA helicase RuvA subunit, C-terminal domain"/>
    <property type="match status" value="1"/>
</dbReference>
<feature type="region of interest" description="Domain III" evidence="6">
    <location>
        <begin position="151"/>
        <end position="204"/>
    </location>
</feature>
<dbReference type="AlphaFoldDB" id="A0A7C5HP36"/>
<keyword evidence="5 6" id="KW-0234">DNA repair</keyword>
<dbReference type="GO" id="GO:0006310">
    <property type="term" value="P:DNA recombination"/>
    <property type="evidence" value="ECO:0007669"/>
    <property type="project" value="UniProtKB-UniRule"/>
</dbReference>
<dbReference type="EMBL" id="DRSQ01000234">
    <property type="protein sequence ID" value="HHE33100.1"/>
    <property type="molecule type" value="Genomic_DNA"/>
</dbReference>
<dbReference type="GO" id="GO:0006281">
    <property type="term" value="P:DNA repair"/>
    <property type="evidence" value="ECO:0007669"/>
    <property type="project" value="UniProtKB-UniRule"/>
</dbReference>
<dbReference type="GO" id="GO:0048476">
    <property type="term" value="C:Holliday junction resolvase complex"/>
    <property type="evidence" value="ECO:0007669"/>
    <property type="project" value="UniProtKB-UniRule"/>
</dbReference>
<evidence type="ECO:0000256" key="4">
    <source>
        <dbReference type="ARBA" id="ARBA00023172"/>
    </source>
</evidence>
<dbReference type="Pfam" id="PF07499">
    <property type="entry name" value="RuvA_C"/>
    <property type="match status" value="1"/>
</dbReference>
<comment type="domain">
    <text evidence="6">Has three domains with a flexible linker between the domains II and III and assumes an 'L' shape. Domain III is highly mobile and contacts RuvB.</text>
</comment>
<comment type="subcellular location">
    <subcellularLocation>
        <location evidence="6">Cytoplasm</location>
    </subcellularLocation>
</comment>
<sequence length="204" mass="21620">MFAFLRGELVTASREEAVVEVSGIGYRLHISSGTSSRLPAPGSPVLLYTHYHVREDLQQFFGFLDEEELQLFRLLVSISGVGPKLAMAVLSGLSVGEIQEAIVSNRPETLFGITGVGRKTAARIILELRDKILKIQPASAGKSVGPGAPLSSTQLIDDAVAALTTLGFPKASAQKVVSKVLEAAPGLSVEELVRTALAAMHNNS</sequence>
<dbReference type="SUPFAM" id="SSF46929">
    <property type="entry name" value="DNA helicase RuvA subunit, C-terminal domain"/>
    <property type="match status" value="1"/>
</dbReference>
<comment type="subunit">
    <text evidence="6">Homotetramer. Forms an RuvA(8)-RuvB(12)-Holliday junction (HJ) complex. HJ DNA is sandwiched between 2 RuvA tetramers; dsDNA enters through RuvA and exits via RuvB. An RuvB hexamer assembles on each DNA strand where it exits the tetramer. Each RuvB hexamer is contacted by two RuvA subunits (via domain III) on 2 adjacent RuvB subunits; this complex drives branch migration. In the full resolvosome a probable DNA-RuvA(4)-RuvB(12)-RuvC(2) complex forms which resolves the HJ.</text>
</comment>
<feature type="domain" description="Helix-hairpin-helix DNA-binding motif class 1" evidence="7">
    <location>
        <begin position="108"/>
        <end position="127"/>
    </location>
</feature>
<dbReference type="GO" id="GO:0009378">
    <property type="term" value="F:four-way junction helicase activity"/>
    <property type="evidence" value="ECO:0007669"/>
    <property type="project" value="InterPro"/>
</dbReference>
<comment type="function">
    <text evidence="6">The RuvA-RuvB-RuvC complex processes Holliday junction (HJ) DNA during genetic recombination and DNA repair, while the RuvA-RuvB complex plays an important role in the rescue of blocked DNA replication forks via replication fork reversal (RFR). RuvA specifically binds to HJ cruciform DNA, conferring on it an open structure. The RuvB hexamer acts as an ATP-dependent pump, pulling dsDNA into and through the RuvAB complex. HJ branch migration allows RuvC to scan DNA until it finds its consensus sequence, where it cleaves and resolves the cruciform DNA.</text>
</comment>
<dbReference type="SUPFAM" id="SSF50249">
    <property type="entry name" value="Nucleic acid-binding proteins"/>
    <property type="match status" value="1"/>
</dbReference>
<feature type="domain" description="Helix-hairpin-helix DNA-binding motif class 1" evidence="7">
    <location>
        <begin position="73"/>
        <end position="92"/>
    </location>
</feature>
<evidence type="ECO:0000256" key="3">
    <source>
        <dbReference type="ARBA" id="ARBA00023125"/>
    </source>
</evidence>
<gene>
    <name evidence="6 8" type="primary">ruvA</name>
    <name evidence="8" type="ORF">ENL07_10940</name>
</gene>
<dbReference type="InterPro" id="IPR013849">
    <property type="entry name" value="DNA_helicase_Holl-junc_RuvA_I"/>
</dbReference>
<dbReference type="InterPro" id="IPR010994">
    <property type="entry name" value="RuvA_2-like"/>
</dbReference>
<accession>A0A7C5HP36</accession>
<dbReference type="SUPFAM" id="SSF47781">
    <property type="entry name" value="RuvA domain 2-like"/>
    <property type="match status" value="1"/>
</dbReference>
<comment type="caution">
    <text evidence="8">The sequence shown here is derived from an EMBL/GenBank/DDBJ whole genome shotgun (WGS) entry which is preliminary data.</text>
</comment>
<keyword evidence="1 6" id="KW-0963">Cytoplasm</keyword>
<evidence type="ECO:0000256" key="1">
    <source>
        <dbReference type="ARBA" id="ARBA00022490"/>
    </source>
</evidence>
<comment type="caution">
    <text evidence="6">Lacks conserved residue(s) required for the propagation of feature annotation.</text>
</comment>